<protein>
    <submittedName>
        <fullName evidence="1">Uncharacterized protein</fullName>
    </submittedName>
</protein>
<evidence type="ECO:0000313" key="2">
    <source>
        <dbReference type="Proteomes" id="UP001060085"/>
    </source>
</evidence>
<name>A0ACC0A4S3_CATRO</name>
<sequence>MDSSDSLSPPSEPVDIGKWFSSYVYESPELNTIEDFKDSGVSVVAETEESPNEREQNLDGNIDLVLDGKGISDFVFNCKNSIRDENYKREELESSDSLSLCSEPPDIKKWFSSYVYDSPILDTSLEFRSDHEENEAHEQESDAKSGSKEKEVTLSNSKRNGKDDLEVENIPADGLSECIDFVEDSENEDSYFPEDSQKANVNQKSAALSDLTTEWDMEQCLQKKSMQQQQGNDSAKDFVFVGSFLENLSSEFNSKASYDNLNVRKRWELDQESVITKDPSEESSKAEDFANGGSIFDEQNSTEFAEDGFISTRKSRCRKGDKENSFRRLFDPMKEGIAMGRRKVLSETTNIVQPCNSIGITGKWRCPQKTKPNLGPPLKQLRLEKWFHRA</sequence>
<gene>
    <name evidence="1" type="ORF">M9H77_32953</name>
</gene>
<organism evidence="1 2">
    <name type="scientific">Catharanthus roseus</name>
    <name type="common">Madagascar periwinkle</name>
    <name type="synonym">Vinca rosea</name>
    <dbReference type="NCBI Taxonomy" id="4058"/>
    <lineage>
        <taxon>Eukaryota</taxon>
        <taxon>Viridiplantae</taxon>
        <taxon>Streptophyta</taxon>
        <taxon>Embryophyta</taxon>
        <taxon>Tracheophyta</taxon>
        <taxon>Spermatophyta</taxon>
        <taxon>Magnoliopsida</taxon>
        <taxon>eudicotyledons</taxon>
        <taxon>Gunneridae</taxon>
        <taxon>Pentapetalae</taxon>
        <taxon>asterids</taxon>
        <taxon>lamiids</taxon>
        <taxon>Gentianales</taxon>
        <taxon>Apocynaceae</taxon>
        <taxon>Rauvolfioideae</taxon>
        <taxon>Vinceae</taxon>
        <taxon>Catharanthinae</taxon>
        <taxon>Catharanthus</taxon>
    </lineage>
</organism>
<proteinExistence type="predicted"/>
<keyword evidence="2" id="KW-1185">Reference proteome</keyword>
<reference evidence="2" key="1">
    <citation type="journal article" date="2023" name="Nat. Plants">
        <title>Single-cell RNA sequencing provides a high-resolution roadmap for understanding the multicellular compartmentation of specialized metabolism.</title>
        <authorList>
            <person name="Sun S."/>
            <person name="Shen X."/>
            <person name="Li Y."/>
            <person name="Li Y."/>
            <person name="Wang S."/>
            <person name="Li R."/>
            <person name="Zhang H."/>
            <person name="Shen G."/>
            <person name="Guo B."/>
            <person name="Wei J."/>
            <person name="Xu J."/>
            <person name="St-Pierre B."/>
            <person name="Chen S."/>
            <person name="Sun C."/>
        </authorList>
    </citation>
    <scope>NUCLEOTIDE SEQUENCE [LARGE SCALE GENOMIC DNA]</scope>
</reference>
<dbReference type="EMBL" id="CM044707">
    <property type="protein sequence ID" value="KAI5655766.1"/>
    <property type="molecule type" value="Genomic_DNA"/>
</dbReference>
<accession>A0ACC0A4S3</accession>
<evidence type="ECO:0000313" key="1">
    <source>
        <dbReference type="EMBL" id="KAI5655766.1"/>
    </source>
</evidence>
<dbReference type="Proteomes" id="UP001060085">
    <property type="component" value="Linkage Group LG07"/>
</dbReference>
<comment type="caution">
    <text evidence="1">The sequence shown here is derived from an EMBL/GenBank/DDBJ whole genome shotgun (WGS) entry which is preliminary data.</text>
</comment>